<keyword evidence="3" id="KW-0808">Transferase</keyword>
<protein>
    <submittedName>
        <fullName evidence="3">Putative glycosyltransferase EpsE</fullName>
        <ecNumber evidence="3">2.4.-.-</ecNumber>
    </submittedName>
</protein>
<feature type="domain" description="Glycosyltransferase 2-like" evidence="1">
    <location>
        <begin position="328"/>
        <end position="472"/>
    </location>
</feature>
<feature type="domain" description="DUF7024" evidence="2">
    <location>
        <begin position="616"/>
        <end position="747"/>
    </location>
</feature>
<evidence type="ECO:0000313" key="3">
    <source>
        <dbReference type="EMBL" id="OOM62598.1"/>
    </source>
</evidence>
<name>A0A1S8SAR0_CLOBE</name>
<dbReference type="Gene3D" id="3.90.550.10">
    <property type="entry name" value="Spore Coat Polysaccharide Biosynthesis Protein SpsA, Chain A"/>
    <property type="match status" value="1"/>
</dbReference>
<dbReference type="SUPFAM" id="SSF53448">
    <property type="entry name" value="Nucleotide-diphospho-sugar transferases"/>
    <property type="match status" value="1"/>
</dbReference>
<dbReference type="AlphaFoldDB" id="A0A1S8SAR0"/>
<evidence type="ECO:0000313" key="4">
    <source>
        <dbReference type="Proteomes" id="UP000190973"/>
    </source>
</evidence>
<dbReference type="Gene3D" id="3.40.50.2000">
    <property type="entry name" value="Glycogen Phosphorylase B"/>
    <property type="match status" value="1"/>
</dbReference>
<dbReference type="CDD" id="cd06433">
    <property type="entry name" value="GT_2_WfgS_like"/>
    <property type="match status" value="1"/>
</dbReference>
<dbReference type="InterPro" id="IPR001173">
    <property type="entry name" value="Glyco_trans_2-like"/>
</dbReference>
<dbReference type="EC" id="2.4.-.-" evidence="3"/>
<evidence type="ECO:0000259" key="2">
    <source>
        <dbReference type="Pfam" id="PF22895"/>
    </source>
</evidence>
<keyword evidence="3" id="KW-0328">Glycosyltransferase</keyword>
<sequence>MKFAYFRNNINEYDFIYNSLKRLAENDCFSEIEQISKEYIEKYDGIIVKDNMTIAKQILSYGHKNVIVIPNFNDVENCDFLSFISNNNVKILCLSHKIYNKLINYNKKCFYIQCFNNPDEKLNQNAQIKGGLLIENYNIVNKGTYEYLLRNCSFIKSITVNIKNSVSNISELRKAELLGIKSLNLVEYDLEDSYFKTLLQENDIYIPGENNLDFQFEFLEAMNMGVCVVAPNKNLYNEYISNGTNGYLFEENNYYPLEFSNLKEIKKRTYESVYDGYDRWRRNSKNLTEFLSASTDYAKKYSLYYMWENAEKFLENKRDSKITMPKVSIVTVCRNAEKEIEETIKSCINQDYGNLEYVILDGLSNDGTIEIIKKYEARIDYWHSKADGGIYPAMIDSLEHTTGEFVIFMNAGDKFVSNDALSRMFKRMPANIDIAFGHHIYTTEEEGDRFHSANDFNSTWYRLKNGYLDFDWLGGMPCHQTVATRITVLKALKFNPNYKIAADHELYFRAKDAGYEFYNSNELISIYLGGGISANREELCVQEWQNMAGVYGIKEAADYFYNNFPGRNKKQQNIKLWFSIKKRLKHVKLIKLLKEKLDNVHKNKVEENVYWGKMEDGFKLFKKGIPSFIEEIQGLGSSEKWGRWTVEKKVIIKFKEPLPNKFKFIISGYAFGKNVGKEVMIKIGECTQAIIMESELGKSYGTIMENNFNSKTIEIIIPNPNSPYELYGSQCNDKRKLGLGISEINIRECK</sequence>
<dbReference type="EMBL" id="LZZI01000021">
    <property type="protein sequence ID" value="OOM62598.1"/>
    <property type="molecule type" value="Genomic_DNA"/>
</dbReference>
<comment type="caution">
    <text evidence="3">The sequence shown here is derived from an EMBL/GenBank/DDBJ whole genome shotgun (WGS) entry which is preliminary data.</text>
</comment>
<reference evidence="3 4" key="1">
    <citation type="submission" date="2016-05" db="EMBL/GenBank/DDBJ databases">
        <title>Microbial solvent formation.</title>
        <authorList>
            <person name="Poehlein A."/>
            <person name="Montoya Solano J.D."/>
            <person name="Flitsch S."/>
            <person name="Krabben P."/>
            <person name="Duerre P."/>
            <person name="Daniel R."/>
        </authorList>
    </citation>
    <scope>NUCLEOTIDE SEQUENCE [LARGE SCALE GENOMIC DNA]</scope>
    <source>
        <strain evidence="3 4">DSM 53</strain>
    </source>
</reference>
<organism evidence="3 4">
    <name type="scientific">Clostridium beijerinckii</name>
    <name type="common">Clostridium MP</name>
    <dbReference type="NCBI Taxonomy" id="1520"/>
    <lineage>
        <taxon>Bacteria</taxon>
        <taxon>Bacillati</taxon>
        <taxon>Bacillota</taxon>
        <taxon>Clostridia</taxon>
        <taxon>Eubacteriales</taxon>
        <taxon>Clostridiaceae</taxon>
        <taxon>Clostridium</taxon>
    </lineage>
</organism>
<evidence type="ECO:0000259" key="1">
    <source>
        <dbReference type="Pfam" id="PF00535"/>
    </source>
</evidence>
<dbReference type="PANTHER" id="PTHR22916:SF67">
    <property type="entry name" value="COLANIC ACID BIOSYNTHESIS GLYCOSYL TRANSFERASE WCAE-RELATED"/>
    <property type="match status" value="1"/>
</dbReference>
<accession>A0A1S8SAR0</accession>
<dbReference type="Proteomes" id="UP000190973">
    <property type="component" value="Unassembled WGS sequence"/>
</dbReference>
<proteinExistence type="predicted"/>
<dbReference type="RefSeq" id="WP_077838316.1">
    <property type="nucleotide sequence ID" value="NZ_JABTAE010000001.1"/>
</dbReference>
<gene>
    <name evidence="3" type="primary">epsE_1</name>
    <name evidence="3" type="ORF">CLBCK_16410</name>
</gene>
<dbReference type="InterPro" id="IPR029044">
    <property type="entry name" value="Nucleotide-diphossugar_trans"/>
</dbReference>
<dbReference type="SUPFAM" id="SSF53756">
    <property type="entry name" value="UDP-Glycosyltransferase/glycogen phosphorylase"/>
    <property type="match status" value="1"/>
</dbReference>
<dbReference type="InterPro" id="IPR054288">
    <property type="entry name" value="DUF7024"/>
</dbReference>
<dbReference type="Pfam" id="PF00535">
    <property type="entry name" value="Glycos_transf_2"/>
    <property type="match status" value="1"/>
</dbReference>
<dbReference type="PANTHER" id="PTHR22916">
    <property type="entry name" value="GLYCOSYLTRANSFERASE"/>
    <property type="match status" value="1"/>
</dbReference>
<dbReference type="Pfam" id="PF22895">
    <property type="entry name" value="DUF7024"/>
    <property type="match status" value="1"/>
</dbReference>
<dbReference type="GO" id="GO:0016757">
    <property type="term" value="F:glycosyltransferase activity"/>
    <property type="evidence" value="ECO:0007669"/>
    <property type="project" value="UniProtKB-KW"/>
</dbReference>